<dbReference type="InterPro" id="IPR014985">
    <property type="entry name" value="WbqC"/>
</dbReference>
<reference evidence="1" key="1">
    <citation type="submission" date="2019-02" db="EMBL/GenBank/DDBJ databases">
        <authorList>
            <person name="Gruber-Vodicka R. H."/>
            <person name="Seah K. B. B."/>
        </authorList>
    </citation>
    <scope>NUCLEOTIDE SEQUENCE</scope>
    <source>
        <strain evidence="1">BECK_BZ131</strain>
    </source>
</reference>
<dbReference type="EMBL" id="CAADFE010000006">
    <property type="protein sequence ID" value="VFJ64703.1"/>
    <property type="molecule type" value="Genomic_DNA"/>
</dbReference>
<protein>
    <submittedName>
        <fullName evidence="1">WbqC-like protein family protein</fullName>
    </submittedName>
</protein>
<sequence>MQSRLLSITQSNYIPWKGYFDMIHQVDEFVLFDDVQYTDRDWRNRNRIKTASGSHWITIPIEKKNYRSKKINEIKVIYAQRWTEKHWRSIEHNYSRSPYFKKYASCFQRIYESLEMDCPFLSQVNERFITTISALLGIQTKISRSSDFELIEGKSERLLAICLQAKATHYLSGPAAKAYLDEDLFKRNGIKILWMDYSDYVEYPQLYPPFEHAVSILDLIFNTGPRACNFMKSFQKIT</sequence>
<dbReference type="AlphaFoldDB" id="A0A450TCY8"/>
<dbReference type="Pfam" id="PF08889">
    <property type="entry name" value="WbqC"/>
    <property type="match status" value="1"/>
</dbReference>
<evidence type="ECO:0000313" key="1">
    <source>
        <dbReference type="EMBL" id="VFJ64703.1"/>
    </source>
</evidence>
<proteinExistence type="predicted"/>
<organism evidence="1">
    <name type="scientific">Candidatus Kentrum sp. FW</name>
    <dbReference type="NCBI Taxonomy" id="2126338"/>
    <lineage>
        <taxon>Bacteria</taxon>
        <taxon>Pseudomonadati</taxon>
        <taxon>Pseudomonadota</taxon>
        <taxon>Gammaproteobacteria</taxon>
        <taxon>Candidatus Kentrum</taxon>
    </lineage>
</organism>
<accession>A0A450TCY8</accession>
<gene>
    <name evidence="1" type="ORF">BECKFW1821C_GA0114237_100634</name>
</gene>
<name>A0A450TCY8_9GAMM</name>